<evidence type="ECO:0000313" key="1">
    <source>
        <dbReference type="EMBL" id="KUG14974.1"/>
    </source>
</evidence>
<sequence length="133" mass="14634">MHEFVRKELRKLYPSVDGWQIKPAARSGGKEQGFVVARRILGKSEGAHVLVSFDRKVTPGTIDQLLAMVRTDPVPGLASPKKILVIPQNTDLSGVAQGISVLPMQSFAWEDKELVWLKRRAQISEKTAGAKSS</sequence>
<comment type="caution">
    <text evidence="1">The sequence shown here is derived from an EMBL/GenBank/DDBJ whole genome shotgun (WGS) entry which is preliminary data.</text>
</comment>
<dbReference type="AlphaFoldDB" id="A0A0W8F2L0"/>
<reference evidence="1" key="1">
    <citation type="journal article" date="2015" name="Proc. Natl. Acad. Sci. U.S.A.">
        <title>Networks of energetic and metabolic interactions define dynamics in microbial communities.</title>
        <authorList>
            <person name="Embree M."/>
            <person name="Liu J.K."/>
            <person name="Al-Bassam M.M."/>
            <person name="Zengler K."/>
        </authorList>
    </citation>
    <scope>NUCLEOTIDE SEQUENCE</scope>
</reference>
<protein>
    <submittedName>
        <fullName evidence="1">Uncharacterized protein</fullName>
    </submittedName>
</protein>
<dbReference type="EMBL" id="LNQE01001598">
    <property type="protein sequence ID" value="KUG14974.1"/>
    <property type="molecule type" value="Genomic_DNA"/>
</dbReference>
<accession>A0A0W8F2L0</accession>
<gene>
    <name evidence="1" type="ORF">ASZ90_015374</name>
</gene>
<organism evidence="1">
    <name type="scientific">hydrocarbon metagenome</name>
    <dbReference type="NCBI Taxonomy" id="938273"/>
    <lineage>
        <taxon>unclassified sequences</taxon>
        <taxon>metagenomes</taxon>
        <taxon>ecological metagenomes</taxon>
    </lineage>
</organism>
<name>A0A0W8F2L0_9ZZZZ</name>
<proteinExistence type="predicted"/>